<organism evidence="1 2">
    <name type="scientific">Marasmius crinis-equi</name>
    <dbReference type="NCBI Taxonomy" id="585013"/>
    <lineage>
        <taxon>Eukaryota</taxon>
        <taxon>Fungi</taxon>
        <taxon>Dikarya</taxon>
        <taxon>Basidiomycota</taxon>
        <taxon>Agaricomycotina</taxon>
        <taxon>Agaricomycetes</taxon>
        <taxon>Agaricomycetidae</taxon>
        <taxon>Agaricales</taxon>
        <taxon>Marasmiineae</taxon>
        <taxon>Marasmiaceae</taxon>
        <taxon>Marasmius</taxon>
    </lineage>
</organism>
<evidence type="ECO:0000313" key="1">
    <source>
        <dbReference type="EMBL" id="KAL0563423.1"/>
    </source>
</evidence>
<protein>
    <submittedName>
        <fullName evidence="1">Uncharacterized protein</fullName>
    </submittedName>
</protein>
<comment type="caution">
    <text evidence="1">The sequence shown here is derived from an EMBL/GenBank/DDBJ whole genome shotgun (WGS) entry which is preliminary data.</text>
</comment>
<dbReference type="EMBL" id="JBAHYK010003534">
    <property type="protein sequence ID" value="KAL0563423.1"/>
    <property type="molecule type" value="Genomic_DNA"/>
</dbReference>
<name>A0ABR3EKN2_9AGAR</name>
<keyword evidence="2" id="KW-1185">Reference proteome</keyword>
<reference evidence="1 2" key="1">
    <citation type="submission" date="2024-02" db="EMBL/GenBank/DDBJ databases">
        <title>A draft genome for the cacao thread blight pathogen Marasmius crinis-equi.</title>
        <authorList>
            <person name="Cohen S.P."/>
            <person name="Baruah I.K."/>
            <person name="Amoako-Attah I."/>
            <person name="Bukari Y."/>
            <person name="Meinhardt L.W."/>
            <person name="Bailey B.A."/>
        </authorList>
    </citation>
    <scope>NUCLEOTIDE SEQUENCE [LARGE SCALE GENOMIC DNA]</scope>
    <source>
        <strain evidence="1 2">GH-76</strain>
    </source>
</reference>
<evidence type="ECO:0000313" key="2">
    <source>
        <dbReference type="Proteomes" id="UP001465976"/>
    </source>
</evidence>
<proteinExistence type="predicted"/>
<accession>A0ABR3EKN2</accession>
<sequence length="192" mass="22151">MRNVWSRNLHHIARLKATWLNGLGLTTHAKRHTDPPITAEMQVLLSTNRENKISVHIPGRIIEEDLPNDFRGGVNYMRGGKTEKWKRRTTRYRGLTREQAVALQARLEQTGDDGPEDEEADNEDELEEESAFGTTHLVDGRLEFFDANREIEFMTGSADIDNNEWEDTDDELPELKDLFRNLGRDDESSDEE</sequence>
<gene>
    <name evidence="1" type="ORF">V5O48_018643</name>
</gene>
<dbReference type="Proteomes" id="UP001465976">
    <property type="component" value="Unassembled WGS sequence"/>
</dbReference>